<dbReference type="Proteomes" id="UP000050277">
    <property type="component" value="Unassembled WGS sequence"/>
</dbReference>
<dbReference type="AlphaFoldDB" id="A0A0N8GSY7"/>
<dbReference type="Pfam" id="PF12770">
    <property type="entry name" value="CHAT"/>
    <property type="match status" value="1"/>
</dbReference>
<sequence length="696" mass="76525">MVAPSALALILPAGMPLATALMIVNQRHVDWLVITPTPNPKEGDAATLIAVAELKQSNVSVVGALAGVTVTIIRIFPDRTAHWQSDPVVPKHTDDYRGTDETGTVAPPPTNQLRVINAALYYADDPPDLVAATSTLALAGRYHLRINIGQRRSDSRIATAEALPTPETNEDLPLFISVSSKGQYVVFDAPMHHLSLPPSGDSQTIQFSLTANQVIDDLPLWINVYYNWTLLQTLELHFKITPVESDLPEPLLARVSYSRTAGFADLASIRPKQISCTLTGDGEFYRMSVAWPAEGTSTRREQRGLNVVLPINAASLSNEILQARNTLYDITWQPSYRQGTRGKLAERRESLYQLAVVGNRLYAALFAPSGATAEQAASLAALRAWLETISAEQSLPALQIIHQGMPSGVPWGLLYPEPVNDPNSVDLSKFWGCRYRLEIMTTQLAQNAQQAPSAQQQLQIGGGTYNFRVPIADSVVDVTQQHRAALQTWSASRGNVTLDLREAGDKTSLGPLFSQSDIVYMYCHGHTAKTPDDTSDWVAKFRDQMARLDEGVRSKYSDLLSLSQKEYQPSDPNSSDSWLKWNQSLLPLRLLSQWGLKLERKPLVILNMCESAQVLPTLSSGFIPFFSQLGARGILGTECPMLAPFAAAFGQKLIERLGLGEAMGDILPALRRYFIEEERNPLGLAYTYYGDADAKV</sequence>
<reference evidence="4 5" key="1">
    <citation type="submission" date="2015-07" db="EMBL/GenBank/DDBJ databases">
        <title>Whole genome sequence of Herpetosiphon geysericola DSM 7119.</title>
        <authorList>
            <person name="Hemp J."/>
            <person name="Ward L.M."/>
            <person name="Pace L.A."/>
            <person name="Fischer W.W."/>
        </authorList>
    </citation>
    <scope>NUCLEOTIDE SEQUENCE [LARGE SCALE GENOMIC DNA]</scope>
    <source>
        <strain evidence="4 5">DSM 7119</strain>
    </source>
</reference>
<dbReference type="RefSeq" id="WP_054533512.1">
    <property type="nucleotide sequence ID" value="NZ_LGKP01000011.1"/>
</dbReference>
<dbReference type="STRING" id="70996.SE18_05945"/>
<feature type="chain" id="PRO_5006025879" description="CHAT domain-containing protein" evidence="2">
    <location>
        <begin position="21"/>
        <end position="696"/>
    </location>
</feature>
<feature type="domain" description="CHAT" evidence="3">
    <location>
        <begin position="376"/>
        <end position="657"/>
    </location>
</feature>
<feature type="region of interest" description="Disordered" evidence="1">
    <location>
        <begin position="86"/>
        <end position="108"/>
    </location>
</feature>
<evidence type="ECO:0000313" key="5">
    <source>
        <dbReference type="Proteomes" id="UP000050277"/>
    </source>
</evidence>
<evidence type="ECO:0000259" key="3">
    <source>
        <dbReference type="Pfam" id="PF12770"/>
    </source>
</evidence>
<evidence type="ECO:0000256" key="1">
    <source>
        <dbReference type="SAM" id="MobiDB-lite"/>
    </source>
</evidence>
<feature type="compositionally biased region" description="Basic and acidic residues" evidence="1">
    <location>
        <begin position="89"/>
        <end position="100"/>
    </location>
</feature>
<gene>
    <name evidence="4" type="ORF">SE18_05945</name>
</gene>
<keyword evidence="2" id="KW-0732">Signal</keyword>
<dbReference type="InterPro" id="IPR024983">
    <property type="entry name" value="CHAT_dom"/>
</dbReference>
<comment type="caution">
    <text evidence="4">The sequence shown here is derived from an EMBL/GenBank/DDBJ whole genome shotgun (WGS) entry which is preliminary data.</text>
</comment>
<organism evidence="4 5">
    <name type="scientific">Herpetosiphon geysericola</name>
    <dbReference type="NCBI Taxonomy" id="70996"/>
    <lineage>
        <taxon>Bacteria</taxon>
        <taxon>Bacillati</taxon>
        <taxon>Chloroflexota</taxon>
        <taxon>Chloroflexia</taxon>
        <taxon>Herpetosiphonales</taxon>
        <taxon>Herpetosiphonaceae</taxon>
        <taxon>Herpetosiphon</taxon>
    </lineage>
</organism>
<evidence type="ECO:0000256" key="2">
    <source>
        <dbReference type="SAM" id="SignalP"/>
    </source>
</evidence>
<proteinExistence type="predicted"/>
<keyword evidence="5" id="KW-1185">Reference proteome</keyword>
<feature type="signal peptide" evidence="2">
    <location>
        <begin position="1"/>
        <end position="20"/>
    </location>
</feature>
<protein>
    <recommendedName>
        <fullName evidence="3">CHAT domain-containing protein</fullName>
    </recommendedName>
</protein>
<dbReference type="EMBL" id="LGKP01000011">
    <property type="protein sequence ID" value="KPL90610.1"/>
    <property type="molecule type" value="Genomic_DNA"/>
</dbReference>
<accession>A0A0N8GSY7</accession>
<name>A0A0N8GSY7_9CHLR</name>
<evidence type="ECO:0000313" key="4">
    <source>
        <dbReference type="EMBL" id="KPL90610.1"/>
    </source>
</evidence>
<dbReference type="OrthoDB" id="166936at2"/>